<dbReference type="InterPro" id="IPR018060">
    <property type="entry name" value="HTH_AraC"/>
</dbReference>
<keyword evidence="3" id="KW-0804">Transcription</keyword>
<evidence type="ECO:0000313" key="5">
    <source>
        <dbReference type="EMBL" id="ACQ63617.1"/>
    </source>
</evidence>
<name>C4NCJ6_9ACTN</name>
<protein>
    <submittedName>
        <fullName evidence="5">AraC family transcriptional regulator</fullName>
    </submittedName>
</protein>
<gene>
    <name evidence="5" type="primary">cpz9</name>
</gene>
<dbReference type="PANTHER" id="PTHR46796:SF6">
    <property type="entry name" value="ARAC SUBFAMILY"/>
    <property type="match status" value="1"/>
</dbReference>
<evidence type="ECO:0000256" key="2">
    <source>
        <dbReference type="ARBA" id="ARBA00023125"/>
    </source>
</evidence>
<evidence type="ECO:0000259" key="4">
    <source>
        <dbReference type="PROSITE" id="PS01124"/>
    </source>
</evidence>
<dbReference type="InterPro" id="IPR035418">
    <property type="entry name" value="AraC-bd_2"/>
</dbReference>
<dbReference type="SUPFAM" id="SSF46689">
    <property type="entry name" value="Homeodomain-like"/>
    <property type="match status" value="1"/>
</dbReference>
<evidence type="ECO:0000256" key="1">
    <source>
        <dbReference type="ARBA" id="ARBA00023015"/>
    </source>
</evidence>
<feature type="domain" description="HTH araC/xylS-type" evidence="4">
    <location>
        <begin position="238"/>
        <end position="339"/>
    </location>
</feature>
<reference evidence="5" key="1">
    <citation type="journal article" date="2009" name="J. Biol. Chem.">
        <title>Identification and manipulation of the caprazamycin gene cluster lead to new simplified liponucleoside antibiotics and give insights into the biosynthetic pathway.</title>
        <authorList>
            <person name="Kaysser L."/>
            <person name="Lutsch L."/>
            <person name="Siebenberg S."/>
            <person name="Wemakor E."/>
            <person name="Kammerer B."/>
            <person name="Gust B."/>
        </authorList>
    </citation>
    <scope>NUCLEOTIDE SEQUENCE</scope>
    <source>
        <strain evidence="5">MK730-62F2</strain>
    </source>
</reference>
<dbReference type="EMBL" id="FJ490409">
    <property type="protein sequence ID" value="ACQ63617.1"/>
    <property type="molecule type" value="Genomic_DNA"/>
</dbReference>
<dbReference type="Pfam" id="PF12833">
    <property type="entry name" value="HTH_18"/>
    <property type="match status" value="1"/>
</dbReference>
<dbReference type="GO" id="GO:0043565">
    <property type="term" value="F:sequence-specific DNA binding"/>
    <property type="evidence" value="ECO:0007669"/>
    <property type="project" value="InterPro"/>
</dbReference>
<dbReference type="PANTHER" id="PTHR46796">
    <property type="entry name" value="HTH-TYPE TRANSCRIPTIONAL ACTIVATOR RHAS-RELATED"/>
    <property type="match status" value="1"/>
</dbReference>
<dbReference type="InterPro" id="IPR050204">
    <property type="entry name" value="AraC_XylS_family_regulators"/>
</dbReference>
<dbReference type="SMART" id="SM00342">
    <property type="entry name" value="HTH_ARAC"/>
    <property type="match status" value="1"/>
</dbReference>
<dbReference type="InterPro" id="IPR009057">
    <property type="entry name" value="Homeodomain-like_sf"/>
</dbReference>
<dbReference type="Pfam" id="PF14525">
    <property type="entry name" value="AraC_binding_2"/>
    <property type="match status" value="1"/>
</dbReference>
<keyword evidence="2" id="KW-0238">DNA-binding</keyword>
<proteinExistence type="predicted"/>
<dbReference type="PROSITE" id="PS01124">
    <property type="entry name" value="HTH_ARAC_FAMILY_2"/>
    <property type="match status" value="1"/>
</dbReference>
<dbReference type="AlphaFoldDB" id="C4NCJ6"/>
<keyword evidence="1" id="KW-0805">Transcription regulation</keyword>
<accession>C4NCJ6</accession>
<sequence length="348" mass="37558">MIFQASPTNRSIRQNGGFGMLRGFEAVPLGSSGHGKDRRVAGGAACAPLARRTGDTRHQSTAFRNARPVLETAELGSVTAHRIRFGAGCTGPHVLAPAPGQHALVLSARGETRIARGGREVVVQGEAVALCDTRHPLHISPRPATRTAEAVVMLFPGSAVPMTQTETVPAQPEISDVTGSGSLLRAFLVEAATLASLSAHEAARLGDAALHLAAAVLEAYFFDAGETRAQTQQQELMTRIRGFIDRNLGDPDLTPSLVASAHHISIRCLQRLFKAEGSTPSEWIRQRRLDNSRRELCDVSLRSASIREIGLRNGFAQASDFSRVFRGRYGVPPGKFRDDWFRWGAISQ</sequence>
<dbReference type="GO" id="GO:0003700">
    <property type="term" value="F:DNA-binding transcription factor activity"/>
    <property type="evidence" value="ECO:0007669"/>
    <property type="project" value="InterPro"/>
</dbReference>
<organism evidence="5">
    <name type="scientific">Streptomyces sp. MK730-62F2</name>
    <dbReference type="NCBI Taxonomy" id="643403"/>
    <lineage>
        <taxon>Bacteria</taxon>
        <taxon>Bacillati</taxon>
        <taxon>Actinomycetota</taxon>
        <taxon>Actinomycetes</taxon>
        <taxon>Kitasatosporales</taxon>
        <taxon>Streptomycetaceae</taxon>
        <taxon>Streptomyces</taxon>
    </lineage>
</organism>
<dbReference type="Gene3D" id="1.10.10.60">
    <property type="entry name" value="Homeodomain-like"/>
    <property type="match status" value="1"/>
</dbReference>
<evidence type="ECO:0000256" key="3">
    <source>
        <dbReference type="ARBA" id="ARBA00023163"/>
    </source>
</evidence>